<protein>
    <submittedName>
        <fullName evidence="1">Uncharacterized protein</fullName>
    </submittedName>
</protein>
<name>A0A098AYX7_DESHA</name>
<gene>
    <name evidence="1" type="ORF">DPCES_1430</name>
</gene>
<organism evidence="1">
    <name type="scientific">Desulfitobacterium hafniense</name>
    <name type="common">Desulfitobacterium frappieri</name>
    <dbReference type="NCBI Taxonomy" id="49338"/>
    <lineage>
        <taxon>Bacteria</taxon>
        <taxon>Bacillati</taxon>
        <taxon>Bacillota</taxon>
        <taxon>Clostridia</taxon>
        <taxon>Eubacteriales</taxon>
        <taxon>Desulfitobacteriaceae</taxon>
        <taxon>Desulfitobacterium</taxon>
    </lineage>
</organism>
<dbReference type="PATRIC" id="fig|49338.4.peg.1540"/>
<dbReference type="EMBL" id="LK996017">
    <property type="protein sequence ID" value="CDX01317.1"/>
    <property type="molecule type" value="Genomic_DNA"/>
</dbReference>
<proteinExistence type="predicted"/>
<dbReference type="AlphaFoldDB" id="A0A098AYX7"/>
<accession>A0A098AYX7</accession>
<sequence>MPEYMLERAELYIVPEPKTKNRTHQTTRWKQVAMGNDLEALQSYAVTYKGTDSLSLRIIDRELNVIVKI</sequence>
<reference evidence="1" key="1">
    <citation type="submission" date="2014-07" db="EMBL/GenBank/DDBJ databases">
        <authorList>
            <person name="Hornung V.Bastian."/>
        </authorList>
    </citation>
    <scope>NUCLEOTIDE SEQUENCE</scope>
    <source>
        <strain evidence="1">PCE-S</strain>
    </source>
</reference>
<evidence type="ECO:0000313" key="1">
    <source>
        <dbReference type="EMBL" id="CDX01317.1"/>
    </source>
</evidence>